<evidence type="ECO:0000256" key="5">
    <source>
        <dbReference type="ARBA" id="ARBA00022840"/>
    </source>
</evidence>
<proteinExistence type="predicted"/>
<keyword evidence="4" id="KW-0658">Purine biosynthesis</keyword>
<keyword evidence="7" id="KW-1185">Reference proteome</keyword>
<dbReference type="EMBL" id="JAOYFB010000038">
    <property type="protein sequence ID" value="KAK4028359.1"/>
    <property type="molecule type" value="Genomic_DNA"/>
</dbReference>
<keyword evidence="5" id="KW-0067">ATP-binding</keyword>
<protein>
    <recommendedName>
        <fullName evidence="8">GMP synthase</fullName>
    </recommendedName>
</protein>
<dbReference type="Gene3D" id="3.40.50.620">
    <property type="entry name" value="HUPs"/>
    <property type="match status" value="1"/>
</dbReference>
<dbReference type="InterPro" id="IPR014729">
    <property type="entry name" value="Rossmann-like_a/b/a_fold"/>
</dbReference>
<evidence type="ECO:0000256" key="3">
    <source>
        <dbReference type="ARBA" id="ARBA00022749"/>
    </source>
</evidence>
<evidence type="ECO:0008006" key="8">
    <source>
        <dbReference type="Google" id="ProtNLM"/>
    </source>
</evidence>
<dbReference type="PANTHER" id="PTHR11922:SF2">
    <property type="entry name" value="GMP SYNTHASE [GLUTAMINE-HYDROLYZING]"/>
    <property type="match status" value="1"/>
</dbReference>
<keyword evidence="1" id="KW-0436">Ligase</keyword>
<organism evidence="6 7">
    <name type="scientific">Daphnia magna</name>
    <dbReference type="NCBI Taxonomy" id="35525"/>
    <lineage>
        <taxon>Eukaryota</taxon>
        <taxon>Metazoa</taxon>
        <taxon>Ecdysozoa</taxon>
        <taxon>Arthropoda</taxon>
        <taxon>Crustacea</taxon>
        <taxon>Branchiopoda</taxon>
        <taxon>Diplostraca</taxon>
        <taxon>Cladocera</taxon>
        <taxon>Anomopoda</taxon>
        <taxon>Daphniidae</taxon>
        <taxon>Daphnia</taxon>
    </lineage>
</organism>
<dbReference type="Proteomes" id="UP001234178">
    <property type="component" value="Unassembled WGS sequence"/>
</dbReference>
<dbReference type="PANTHER" id="PTHR11922">
    <property type="entry name" value="GMP SYNTHASE-RELATED"/>
    <property type="match status" value="1"/>
</dbReference>
<evidence type="ECO:0000256" key="2">
    <source>
        <dbReference type="ARBA" id="ARBA00022741"/>
    </source>
</evidence>
<name>A0ABR0ATB6_9CRUS</name>
<keyword evidence="3" id="KW-0332">GMP biosynthesis</keyword>
<evidence type="ECO:0000256" key="4">
    <source>
        <dbReference type="ARBA" id="ARBA00022755"/>
    </source>
</evidence>
<accession>A0ABR0ATB6</accession>
<comment type="caution">
    <text evidence="6">The sequence shown here is derived from an EMBL/GenBank/DDBJ whole genome shotgun (WGS) entry which is preliminary data.</text>
</comment>
<evidence type="ECO:0000256" key="1">
    <source>
        <dbReference type="ARBA" id="ARBA00022598"/>
    </source>
</evidence>
<dbReference type="SUPFAM" id="SSF52402">
    <property type="entry name" value="Adenine nucleotide alpha hydrolases-like"/>
    <property type="match status" value="1"/>
</dbReference>
<sequence length="233" mass="26302">MLQQEYNAIIILRRSQLSLRLVYAEHAPLYDPAIFACGLPVQGICYALMHAITQQRISSVSITSGGEDSSRVQTIHIDNGFLCKDESEQVVTSLQQLGRNLRTVASHFFFILAIRFDVSNCFKLLKQVRPSTMLSPTCMVAKLCPCVGLATNDLNLNWENLRLGRGTWMSDVGLNWTLCALMPQRLLMIPKWFVNCGCLHGRVVEPNKDFHKDEVRALGRELGLLAELLMMNY</sequence>
<evidence type="ECO:0000313" key="6">
    <source>
        <dbReference type="EMBL" id="KAK4028359.1"/>
    </source>
</evidence>
<gene>
    <name evidence="6" type="ORF">OUZ56_017639</name>
</gene>
<reference evidence="6 7" key="1">
    <citation type="journal article" date="2023" name="Nucleic Acids Res.">
        <title>The hologenome of Daphnia magna reveals possible DNA methylation and microbiome-mediated evolution of the host genome.</title>
        <authorList>
            <person name="Chaturvedi A."/>
            <person name="Li X."/>
            <person name="Dhandapani V."/>
            <person name="Marshall H."/>
            <person name="Kissane S."/>
            <person name="Cuenca-Cambronero M."/>
            <person name="Asole G."/>
            <person name="Calvet F."/>
            <person name="Ruiz-Romero M."/>
            <person name="Marangio P."/>
            <person name="Guigo R."/>
            <person name="Rago D."/>
            <person name="Mirbahai L."/>
            <person name="Eastwood N."/>
            <person name="Colbourne J.K."/>
            <person name="Zhou J."/>
            <person name="Mallon E."/>
            <person name="Orsini L."/>
        </authorList>
    </citation>
    <scope>NUCLEOTIDE SEQUENCE [LARGE SCALE GENOMIC DNA]</scope>
    <source>
        <strain evidence="6">LRV0_1</strain>
    </source>
</reference>
<keyword evidence="2" id="KW-0547">Nucleotide-binding</keyword>
<evidence type="ECO:0000313" key="7">
    <source>
        <dbReference type="Proteomes" id="UP001234178"/>
    </source>
</evidence>